<proteinExistence type="inferred from homology"/>
<dbReference type="EMBL" id="JBHUHR010000039">
    <property type="protein sequence ID" value="MFD2036231.1"/>
    <property type="molecule type" value="Genomic_DNA"/>
</dbReference>
<dbReference type="PANTHER" id="PTHR31956:SF1">
    <property type="entry name" value="NON-SPECIFIC PHOSPHOLIPASE C1"/>
    <property type="match status" value="1"/>
</dbReference>
<dbReference type="Pfam" id="PF04185">
    <property type="entry name" value="Phosphoesterase"/>
    <property type="match status" value="2"/>
</dbReference>
<dbReference type="NCBIfam" id="TIGR03396">
    <property type="entry name" value="PC_PLC"/>
    <property type="match status" value="1"/>
</dbReference>
<dbReference type="EC" id="3.1.4.3" evidence="2"/>
<sequence>MNDSRRDFIKKAALLAGGVSVGTSLPVSIQKALAIQTEKGSSFYDAEHVVFLMQENRSFDHCFGALKGVRGFNDPRTIRLPNGNPVWFQPDNSGKSFPPFRLNIKDTRATWLGDLPHSWEDQVDAYNSGKFDNWILSKKPWNREFNHIPLTMGYYQRQDIPFYYALADAFTVADQHFCSTLTGTTTNRMYFWTGKSNKHPADKVKVRNSEIGYNREVDWLTFPEVLEDNNISWKIYQNEVSIKTELQGEDESLLGNFTDNNLEWFKQYQIRFSPGHINYLQKVLREIPVEIDKLEKFLEKGEVEDINEANKQLGQLKNTLDYAKKTLKEYSPEAFDRLDQRARNLHQKAFATNSDDPNYHRTETLGYVANGKSEEVKIPKGDILHGFRKDVESGSLPTVSWLVAPQKFSDHPSAPWYGAWYVSEVMDILTKNPEVWKKTIFILNYDENDGYFDHVPPYVAPNEKDLQTGKISQGLSTLGEFVTKNQELEAGFEEKDARESPVGLGYRVPLVVASPWSKGGWVNSQVCDLTSSLMFLEKFLSKKTGKKIHCPNISSWRREICGDLTSMFRKEGNDDAVLKTLVQAEHMKGIHQVRKHVLPENYMVFDTELVKTEPVGFVSPQEIGVKPSNIIPYENHCDLEIKEGILKLNFSCGTKIFGSKSIGAPFKVFAPSGHRNKKTQKILHSWDFAVKKGDHVGYDWELKGFDNDMYDLRVQGPNGFWRGFRGKSNMDTMVQVKCEYEAKRFGRAGILLIITNLSTVPQEVKMQESTYRKTNKTIVLKSGQTKTIGVETSKTKGWYDFNLSDLNGDFEWAYAGRMDMNKPSITDPLLGRVHDLQYDF</sequence>
<organism evidence="5 6">
    <name type="scientific">Belliella marina</name>
    <dbReference type="NCBI Taxonomy" id="1644146"/>
    <lineage>
        <taxon>Bacteria</taxon>
        <taxon>Pseudomonadati</taxon>
        <taxon>Bacteroidota</taxon>
        <taxon>Cytophagia</taxon>
        <taxon>Cytophagales</taxon>
        <taxon>Cyclobacteriaceae</taxon>
        <taxon>Belliella</taxon>
    </lineage>
</organism>
<evidence type="ECO:0000259" key="4">
    <source>
        <dbReference type="Pfam" id="PF05506"/>
    </source>
</evidence>
<name>A0ABW4VQ36_9BACT</name>
<dbReference type="NCBIfam" id="TIGR01409">
    <property type="entry name" value="TAT_signal_seq"/>
    <property type="match status" value="1"/>
</dbReference>
<dbReference type="Proteomes" id="UP001597361">
    <property type="component" value="Unassembled WGS sequence"/>
</dbReference>
<dbReference type="InterPro" id="IPR017850">
    <property type="entry name" value="Alkaline_phosphatase_core_sf"/>
</dbReference>
<feature type="domain" description="Bacterial phospholipase C C-terminal" evidence="4">
    <location>
        <begin position="631"/>
        <end position="727"/>
    </location>
</feature>
<dbReference type="PROSITE" id="PS51318">
    <property type="entry name" value="TAT"/>
    <property type="match status" value="1"/>
</dbReference>
<evidence type="ECO:0000313" key="5">
    <source>
        <dbReference type="EMBL" id="MFD2036231.1"/>
    </source>
</evidence>
<accession>A0ABW4VQ36</accession>
<dbReference type="InterPro" id="IPR007312">
    <property type="entry name" value="Phosphoesterase"/>
</dbReference>
<dbReference type="Gene3D" id="3.40.720.10">
    <property type="entry name" value="Alkaline Phosphatase, subunit A"/>
    <property type="match status" value="2"/>
</dbReference>
<dbReference type="PANTHER" id="PTHR31956">
    <property type="entry name" value="NON-SPECIFIC PHOSPHOLIPASE C4-RELATED"/>
    <property type="match status" value="1"/>
</dbReference>
<dbReference type="InterPro" id="IPR019546">
    <property type="entry name" value="TAT_signal_bac_arc"/>
</dbReference>
<gene>
    <name evidence="5" type="ORF">ACFSKL_15615</name>
</gene>
<dbReference type="InterPro" id="IPR008475">
    <property type="entry name" value="PLipase_C_C"/>
</dbReference>
<evidence type="ECO:0000313" key="6">
    <source>
        <dbReference type="Proteomes" id="UP001597361"/>
    </source>
</evidence>
<dbReference type="InterPro" id="IPR017767">
    <property type="entry name" value="PC-PLC"/>
</dbReference>
<evidence type="ECO:0000256" key="1">
    <source>
        <dbReference type="ARBA" id="ARBA00009717"/>
    </source>
</evidence>
<keyword evidence="6" id="KW-1185">Reference proteome</keyword>
<keyword evidence="3" id="KW-0378">Hydrolase</keyword>
<comment type="similarity">
    <text evidence="1">Belongs to the bacterial phospholipase C family.</text>
</comment>
<dbReference type="RefSeq" id="WP_376887261.1">
    <property type="nucleotide sequence ID" value="NZ_JBHUHR010000039.1"/>
</dbReference>
<protein>
    <recommendedName>
        <fullName evidence="2">phospholipase C</fullName>
        <ecNumber evidence="2">3.1.4.3</ecNumber>
    </recommendedName>
</protein>
<comment type="caution">
    <text evidence="5">The sequence shown here is derived from an EMBL/GenBank/DDBJ whole genome shotgun (WGS) entry which is preliminary data.</text>
</comment>
<reference evidence="6" key="1">
    <citation type="journal article" date="2019" name="Int. J. Syst. Evol. Microbiol.">
        <title>The Global Catalogue of Microorganisms (GCM) 10K type strain sequencing project: providing services to taxonomists for standard genome sequencing and annotation.</title>
        <authorList>
            <consortium name="The Broad Institute Genomics Platform"/>
            <consortium name="The Broad Institute Genome Sequencing Center for Infectious Disease"/>
            <person name="Wu L."/>
            <person name="Ma J."/>
        </authorList>
    </citation>
    <scope>NUCLEOTIDE SEQUENCE [LARGE SCALE GENOMIC DNA]</scope>
    <source>
        <strain evidence="6">CGMCC 1.15180</strain>
    </source>
</reference>
<dbReference type="InterPro" id="IPR006311">
    <property type="entry name" value="TAT_signal"/>
</dbReference>
<dbReference type="Pfam" id="PF05506">
    <property type="entry name" value="PLipase_C_C"/>
    <property type="match status" value="1"/>
</dbReference>
<evidence type="ECO:0000256" key="2">
    <source>
        <dbReference type="ARBA" id="ARBA00012018"/>
    </source>
</evidence>
<evidence type="ECO:0000256" key="3">
    <source>
        <dbReference type="ARBA" id="ARBA00022801"/>
    </source>
</evidence>